<evidence type="ECO:0000313" key="2">
    <source>
        <dbReference type="EMBL" id="KAK7325854.1"/>
    </source>
</evidence>
<feature type="compositionally biased region" description="Basic and acidic residues" evidence="1">
    <location>
        <begin position="83"/>
        <end position="99"/>
    </location>
</feature>
<gene>
    <name evidence="2" type="ORF">VNO80_33902</name>
</gene>
<proteinExistence type="predicted"/>
<accession>A0AAN9L1G9</accession>
<feature type="compositionally biased region" description="Polar residues" evidence="1">
    <location>
        <begin position="51"/>
        <end position="60"/>
    </location>
</feature>
<reference evidence="2 3" key="1">
    <citation type="submission" date="2024-01" db="EMBL/GenBank/DDBJ databases">
        <title>The genomes of 5 underutilized Papilionoideae crops provide insights into root nodulation and disease resistanc.</title>
        <authorList>
            <person name="Jiang F."/>
        </authorList>
    </citation>
    <scope>NUCLEOTIDE SEQUENCE [LARGE SCALE GENOMIC DNA]</scope>
    <source>
        <strain evidence="2">JINMINGXINNONG_FW02</strain>
        <tissue evidence="2">Leaves</tissue>
    </source>
</reference>
<feature type="region of interest" description="Disordered" evidence="1">
    <location>
        <begin position="47"/>
        <end position="107"/>
    </location>
</feature>
<dbReference type="AlphaFoldDB" id="A0AAN9L1G9"/>
<evidence type="ECO:0000313" key="3">
    <source>
        <dbReference type="Proteomes" id="UP001374584"/>
    </source>
</evidence>
<keyword evidence="3" id="KW-1185">Reference proteome</keyword>
<comment type="caution">
    <text evidence="2">The sequence shown here is derived from an EMBL/GenBank/DDBJ whole genome shotgun (WGS) entry which is preliminary data.</text>
</comment>
<dbReference type="EMBL" id="JAYMYR010000104">
    <property type="protein sequence ID" value="KAK7325854.1"/>
    <property type="molecule type" value="Genomic_DNA"/>
</dbReference>
<protein>
    <submittedName>
        <fullName evidence="2">Uncharacterized protein</fullName>
    </submittedName>
</protein>
<sequence>MSMSWIHSHPGASALLRGGVLIDRELSSFSSFHCPIELSKGRVGVCKNVEPTGSGTSSDNGKGGELDTAEPEEIAQDECLGNKAEKGVVKRSQKADQRLPIHSTDSDYSTLDASSAAQYVLLFGESVPYLARTLSD</sequence>
<name>A0AAN9L1G9_PHACN</name>
<evidence type="ECO:0000256" key="1">
    <source>
        <dbReference type="SAM" id="MobiDB-lite"/>
    </source>
</evidence>
<organism evidence="2 3">
    <name type="scientific">Phaseolus coccineus</name>
    <name type="common">Scarlet runner bean</name>
    <name type="synonym">Phaseolus multiflorus</name>
    <dbReference type="NCBI Taxonomy" id="3886"/>
    <lineage>
        <taxon>Eukaryota</taxon>
        <taxon>Viridiplantae</taxon>
        <taxon>Streptophyta</taxon>
        <taxon>Embryophyta</taxon>
        <taxon>Tracheophyta</taxon>
        <taxon>Spermatophyta</taxon>
        <taxon>Magnoliopsida</taxon>
        <taxon>eudicotyledons</taxon>
        <taxon>Gunneridae</taxon>
        <taxon>Pentapetalae</taxon>
        <taxon>rosids</taxon>
        <taxon>fabids</taxon>
        <taxon>Fabales</taxon>
        <taxon>Fabaceae</taxon>
        <taxon>Papilionoideae</taxon>
        <taxon>50 kb inversion clade</taxon>
        <taxon>NPAAA clade</taxon>
        <taxon>indigoferoid/millettioid clade</taxon>
        <taxon>Phaseoleae</taxon>
        <taxon>Phaseolus</taxon>
    </lineage>
</organism>
<dbReference type="Proteomes" id="UP001374584">
    <property type="component" value="Unassembled WGS sequence"/>
</dbReference>
<feature type="compositionally biased region" description="Acidic residues" evidence="1">
    <location>
        <begin position="67"/>
        <end position="76"/>
    </location>
</feature>